<comment type="function">
    <text evidence="1">May play a role in homeostasis or cellular differentiation in cells of neural, epithelial and germline origins. May also act as a death receptor-associated anti-apoptotic protein, which inhibits the mitochondrial apoptotic pathway.</text>
</comment>
<proteinExistence type="inferred from homology"/>
<comment type="similarity">
    <text evidence="1">Belongs to the BABAM2 family.</text>
</comment>
<dbReference type="GO" id="GO:0006915">
    <property type="term" value="P:apoptotic process"/>
    <property type="evidence" value="ECO:0007669"/>
    <property type="project" value="UniProtKB-UniRule"/>
</dbReference>
<dbReference type="Proteomes" id="UP000824540">
    <property type="component" value="Unassembled WGS sequence"/>
</dbReference>
<evidence type="ECO:0000313" key="6">
    <source>
        <dbReference type="Proteomes" id="UP000824540"/>
    </source>
</evidence>
<name>A0A8T2NGL6_9TELE</name>
<dbReference type="GO" id="GO:0006325">
    <property type="term" value="P:chromatin organization"/>
    <property type="evidence" value="ECO:0007669"/>
    <property type="project" value="UniProtKB-UniRule"/>
</dbReference>
<keyword evidence="1" id="KW-0131">Cell cycle</keyword>
<keyword evidence="1" id="KW-0539">Nucleus</keyword>
<dbReference type="GO" id="GO:0007095">
    <property type="term" value="P:mitotic G2 DNA damage checkpoint signaling"/>
    <property type="evidence" value="ECO:0007669"/>
    <property type="project" value="UniProtKB-UniRule"/>
</dbReference>
<feature type="compositionally biased region" description="Basic and acidic residues" evidence="2">
    <location>
        <begin position="57"/>
        <end position="71"/>
    </location>
</feature>
<keyword evidence="1" id="KW-0963">Cytoplasm</keyword>
<evidence type="ECO:0000256" key="4">
    <source>
        <dbReference type="SAM" id="SignalP"/>
    </source>
</evidence>
<keyword evidence="3" id="KW-0472">Membrane</keyword>
<organism evidence="5 6">
    <name type="scientific">Albula glossodonta</name>
    <name type="common">roundjaw bonefish</name>
    <dbReference type="NCBI Taxonomy" id="121402"/>
    <lineage>
        <taxon>Eukaryota</taxon>
        <taxon>Metazoa</taxon>
        <taxon>Chordata</taxon>
        <taxon>Craniata</taxon>
        <taxon>Vertebrata</taxon>
        <taxon>Euteleostomi</taxon>
        <taxon>Actinopterygii</taxon>
        <taxon>Neopterygii</taxon>
        <taxon>Teleostei</taxon>
        <taxon>Albuliformes</taxon>
        <taxon>Albulidae</taxon>
        <taxon>Albula</taxon>
    </lineage>
</organism>
<dbReference type="EMBL" id="JAFBMS010000102">
    <property type="protein sequence ID" value="KAG9336832.1"/>
    <property type="molecule type" value="Genomic_DNA"/>
</dbReference>
<dbReference type="Pfam" id="PF06113">
    <property type="entry name" value="BRE"/>
    <property type="match status" value="1"/>
</dbReference>
<dbReference type="GO" id="GO:0005737">
    <property type="term" value="C:cytoplasm"/>
    <property type="evidence" value="ECO:0007669"/>
    <property type="project" value="UniProtKB-SubCell"/>
</dbReference>
<feature type="transmembrane region" description="Helical" evidence="3">
    <location>
        <begin position="279"/>
        <end position="302"/>
    </location>
</feature>
<keyword evidence="3" id="KW-0812">Transmembrane</keyword>
<comment type="subcellular location">
    <subcellularLocation>
        <location evidence="1">Cytoplasm</location>
    </subcellularLocation>
    <subcellularLocation>
        <location evidence="1">Nucleus</location>
    </subcellularLocation>
    <text evidence="1">Localizes at sites of DNA damage at double-strand breaks (DSBs).</text>
</comment>
<keyword evidence="1" id="KW-0498">Mitosis</keyword>
<keyword evidence="1" id="KW-0053">Apoptosis</keyword>
<dbReference type="GO" id="GO:0031593">
    <property type="term" value="F:polyubiquitin modification-dependent protein binding"/>
    <property type="evidence" value="ECO:0007669"/>
    <property type="project" value="UniProtKB-UniRule"/>
</dbReference>
<dbReference type="GO" id="GO:0070531">
    <property type="term" value="C:BRCA1-A complex"/>
    <property type="evidence" value="ECO:0007669"/>
    <property type="project" value="UniProtKB-UniRule"/>
</dbReference>
<dbReference type="GO" id="GO:0006302">
    <property type="term" value="P:double-strand break repair"/>
    <property type="evidence" value="ECO:0007669"/>
    <property type="project" value="UniProtKB-UniRule"/>
</dbReference>
<feature type="chain" id="PRO_5035850885" description="BRISC and BRCA1-A complex member 2" evidence="4">
    <location>
        <begin position="21"/>
        <end position="432"/>
    </location>
</feature>
<reference evidence="5" key="1">
    <citation type="thesis" date="2021" institute="BYU ScholarsArchive" country="Provo, UT, USA">
        <title>Applications of and Algorithms for Genome Assembly and Genomic Analyses with an Emphasis on Marine Teleosts.</title>
        <authorList>
            <person name="Pickett B.D."/>
        </authorList>
    </citation>
    <scope>NUCLEOTIDE SEQUENCE</scope>
    <source>
        <strain evidence="5">HI-2016</strain>
    </source>
</reference>
<dbReference type="GO" id="GO:0070552">
    <property type="term" value="C:BRISC complex"/>
    <property type="evidence" value="ECO:0007669"/>
    <property type="project" value="UniProtKB-UniRule"/>
</dbReference>
<keyword evidence="3" id="KW-1133">Transmembrane helix</keyword>
<keyword evidence="1" id="KW-0227">DNA damage</keyword>
<feature type="region of interest" description="Disordered" evidence="2">
    <location>
        <begin position="57"/>
        <end position="76"/>
    </location>
</feature>
<dbReference type="GO" id="GO:0045739">
    <property type="term" value="P:positive regulation of DNA repair"/>
    <property type="evidence" value="ECO:0007669"/>
    <property type="project" value="UniProtKB-UniRule"/>
</dbReference>
<protein>
    <recommendedName>
        <fullName evidence="1">BRISC and BRCA1-A complex member 2</fullName>
    </recommendedName>
</protein>
<keyword evidence="1" id="KW-0833">Ubl conjugation pathway</keyword>
<sequence length="432" mass="45803">MVAAPLLNLSALLFSHAVTAHPSPYRHPLPESPQLNPATISGRGGGSYRCVTYRLRERQGGNKDGKGREVQRQVTGSQPTHHYDLIVIQCPWKPQPTSCGWGVVCVIPLSYAPSPQPNHPLLIGHLTVRAIIMEDRRPTVQPSHRISDTLNEFIYICCSLPLNTTTTPPPPIIIVTGVTVQMAILSISLPLPQRRSRNILSLPQLCQLRISTTVNGYSSLTAEGEYLIKRREGTTAEIGGGDGYSGSCITATSVGIETCILQRLSKHGRSSSSSSRSGIVAAAVVVFGGGPGGTGVVAVVFVGEMVVYEVMRETELGQWLLPQPPLPVCGGSRQVLHALQPPPSPSGSGWEQGWMFLFRVPGTEGGGVVPVAPLFPLPCHALGGSSALHIPAFPSGGCLIDYVPQVCQLLTNKEPAASSPNVTPGAPELTAL</sequence>
<keyword evidence="1" id="KW-0156">Chromatin regulator</keyword>
<comment type="domain">
    <text evidence="1">Contains 2 ubiquitin-conjugating enzyme family-like (UEV-like) regions. These regions lack the critical Cys residues required for ubiquitination but retain the ability to bind ubiquitin.</text>
</comment>
<keyword evidence="1" id="KW-0132">Cell division</keyword>
<evidence type="ECO:0000256" key="1">
    <source>
        <dbReference type="RuleBase" id="RU368019"/>
    </source>
</evidence>
<evidence type="ECO:0000256" key="3">
    <source>
        <dbReference type="SAM" id="Phobius"/>
    </source>
</evidence>
<keyword evidence="1" id="KW-0234">DNA repair</keyword>
<gene>
    <name evidence="5" type="ORF">JZ751_003180</name>
</gene>
<dbReference type="AlphaFoldDB" id="A0A8T2NGL6"/>
<evidence type="ECO:0000256" key="2">
    <source>
        <dbReference type="SAM" id="MobiDB-lite"/>
    </source>
</evidence>
<dbReference type="GO" id="GO:0010212">
    <property type="term" value="P:response to ionizing radiation"/>
    <property type="evidence" value="ECO:0007669"/>
    <property type="project" value="UniProtKB-UniRule"/>
</dbReference>
<comment type="subunit">
    <text evidence="1">Component of the ARISC complex. Component of the BRCA1-A complex. Component of the BRISC complex. Binds polyubiquitin.</text>
</comment>
<dbReference type="GO" id="GO:0051301">
    <property type="term" value="P:cell division"/>
    <property type="evidence" value="ECO:0007669"/>
    <property type="project" value="UniProtKB-UniRule"/>
</dbReference>
<evidence type="ECO:0000313" key="5">
    <source>
        <dbReference type="EMBL" id="KAG9336832.1"/>
    </source>
</evidence>
<accession>A0A8T2NGL6</accession>
<keyword evidence="4" id="KW-0732">Signal</keyword>
<dbReference type="InterPro" id="IPR010358">
    <property type="entry name" value="BRE"/>
</dbReference>
<feature type="signal peptide" evidence="4">
    <location>
        <begin position="1"/>
        <end position="20"/>
    </location>
</feature>
<dbReference type="OrthoDB" id="538811at2759"/>
<comment type="caution">
    <text evidence="5">The sequence shown here is derived from an EMBL/GenBank/DDBJ whole genome shotgun (WGS) entry which is preliminary data.</text>
</comment>
<keyword evidence="6" id="KW-1185">Reference proteome</keyword>